<keyword evidence="2" id="KW-1185">Reference proteome</keyword>
<dbReference type="AlphaFoldDB" id="A0A3L6PY20"/>
<reference evidence="2" key="1">
    <citation type="journal article" date="2019" name="Nat. Commun.">
        <title>The genome of broomcorn millet.</title>
        <authorList>
            <person name="Zou C."/>
            <person name="Miki D."/>
            <person name="Li D."/>
            <person name="Tang Q."/>
            <person name="Xiao L."/>
            <person name="Rajput S."/>
            <person name="Deng P."/>
            <person name="Jia W."/>
            <person name="Huang R."/>
            <person name="Zhang M."/>
            <person name="Sun Y."/>
            <person name="Hu J."/>
            <person name="Fu X."/>
            <person name="Schnable P.S."/>
            <person name="Li F."/>
            <person name="Zhang H."/>
            <person name="Feng B."/>
            <person name="Zhu X."/>
            <person name="Liu R."/>
            <person name="Schnable J.C."/>
            <person name="Zhu J.-K."/>
            <person name="Zhang H."/>
        </authorList>
    </citation>
    <scope>NUCLEOTIDE SEQUENCE [LARGE SCALE GENOMIC DNA]</scope>
</reference>
<sequence>MALSCMRCPAGVAIRRAAAPPPSPTAAVSFARCGFGRSAAGGGCWRIQAVGPQGGMDVFLNSTGTMLRLGEIETQPVLAHSIRCDFRCVLDARA</sequence>
<proteinExistence type="predicted"/>
<name>A0A3L6PY20_PANMI</name>
<protein>
    <submittedName>
        <fullName evidence="1">Glucose-6-phosphate 1-dehydrogenase 2, chloroplastic-like</fullName>
    </submittedName>
</protein>
<dbReference type="Proteomes" id="UP000275267">
    <property type="component" value="Unassembled WGS sequence"/>
</dbReference>
<accession>A0A3L6PY20</accession>
<comment type="caution">
    <text evidence="1">The sequence shown here is derived from an EMBL/GenBank/DDBJ whole genome shotgun (WGS) entry which is preliminary data.</text>
</comment>
<dbReference type="EMBL" id="PQIB02000015">
    <property type="protein sequence ID" value="RLM66558.1"/>
    <property type="molecule type" value="Genomic_DNA"/>
</dbReference>
<gene>
    <name evidence="1" type="ORF">C2845_PM16G03330</name>
</gene>
<organism evidence="1 2">
    <name type="scientific">Panicum miliaceum</name>
    <name type="common">Proso millet</name>
    <name type="synonym">Broomcorn millet</name>
    <dbReference type="NCBI Taxonomy" id="4540"/>
    <lineage>
        <taxon>Eukaryota</taxon>
        <taxon>Viridiplantae</taxon>
        <taxon>Streptophyta</taxon>
        <taxon>Embryophyta</taxon>
        <taxon>Tracheophyta</taxon>
        <taxon>Spermatophyta</taxon>
        <taxon>Magnoliopsida</taxon>
        <taxon>Liliopsida</taxon>
        <taxon>Poales</taxon>
        <taxon>Poaceae</taxon>
        <taxon>PACMAD clade</taxon>
        <taxon>Panicoideae</taxon>
        <taxon>Panicodae</taxon>
        <taxon>Paniceae</taxon>
        <taxon>Panicinae</taxon>
        <taxon>Panicum</taxon>
        <taxon>Panicum sect. Panicum</taxon>
    </lineage>
</organism>
<dbReference type="STRING" id="4540.A0A3L6PY20"/>
<evidence type="ECO:0000313" key="1">
    <source>
        <dbReference type="EMBL" id="RLM66558.1"/>
    </source>
</evidence>
<evidence type="ECO:0000313" key="2">
    <source>
        <dbReference type="Proteomes" id="UP000275267"/>
    </source>
</evidence>